<evidence type="ECO:0000259" key="2">
    <source>
        <dbReference type="PROSITE" id="PS50837"/>
    </source>
</evidence>
<dbReference type="InterPro" id="IPR036770">
    <property type="entry name" value="Ankyrin_rpt-contain_sf"/>
</dbReference>
<evidence type="ECO:0000256" key="1">
    <source>
        <dbReference type="ARBA" id="ARBA00022737"/>
    </source>
</evidence>
<evidence type="ECO:0000313" key="4">
    <source>
        <dbReference type="Proteomes" id="UP000290540"/>
    </source>
</evidence>
<dbReference type="SMART" id="SM00248">
    <property type="entry name" value="ANK"/>
    <property type="match status" value="7"/>
</dbReference>
<reference evidence="3 4" key="1">
    <citation type="submission" date="2016-12" db="EMBL/GenBank/DDBJ databases">
        <title>Draft genome sequence of Fusarium oxysporum causing rot on Narcissus.</title>
        <authorList>
            <person name="Armitage A.D."/>
            <person name="Taylor A."/>
            <person name="Clarkson J.P."/>
            <person name="Harrison R.J."/>
            <person name="Jackson A.C."/>
        </authorList>
    </citation>
    <scope>NUCLEOTIDE SEQUENCE [LARGE SCALE GENOMIC DNA]</scope>
    <source>
        <strain evidence="3 4">N139</strain>
    </source>
</reference>
<protein>
    <recommendedName>
        <fullName evidence="2">NACHT domain-containing protein</fullName>
    </recommendedName>
</protein>
<dbReference type="Proteomes" id="UP000290540">
    <property type="component" value="Unassembled WGS sequence"/>
</dbReference>
<comment type="caution">
    <text evidence="3">The sequence shown here is derived from an EMBL/GenBank/DDBJ whole genome shotgun (WGS) entry which is preliminary data.</text>
</comment>
<dbReference type="Pfam" id="PF12796">
    <property type="entry name" value="Ank_2"/>
    <property type="match status" value="1"/>
</dbReference>
<keyword evidence="1" id="KW-0677">Repeat</keyword>
<dbReference type="InterPro" id="IPR054471">
    <property type="entry name" value="GPIID_WHD"/>
</dbReference>
<accession>A0A4V1S2M8</accession>
<dbReference type="PROSITE" id="PS50837">
    <property type="entry name" value="NACHT"/>
    <property type="match status" value="1"/>
</dbReference>
<dbReference type="Gene3D" id="1.25.40.20">
    <property type="entry name" value="Ankyrin repeat-containing domain"/>
    <property type="match status" value="1"/>
</dbReference>
<dbReference type="InterPro" id="IPR002110">
    <property type="entry name" value="Ankyrin_rpt"/>
</dbReference>
<proteinExistence type="predicted"/>
<evidence type="ECO:0000313" key="3">
    <source>
        <dbReference type="EMBL" id="RYC96159.1"/>
    </source>
</evidence>
<dbReference type="Pfam" id="PF22939">
    <property type="entry name" value="WHD_GPIID"/>
    <property type="match status" value="1"/>
</dbReference>
<dbReference type="PANTHER" id="PTHR10039:SF14">
    <property type="entry name" value="NACHT DOMAIN-CONTAINING PROTEIN"/>
    <property type="match status" value="1"/>
</dbReference>
<dbReference type="EMBL" id="MQTW01000004">
    <property type="protein sequence ID" value="RYC96159.1"/>
    <property type="molecule type" value="Genomic_DNA"/>
</dbReference>
<dbReference type="InterPro" id="IPR027417">
    <property type="entry name" value="P-loop_NTPase"/>
</dbReference>
<dbReference type="Gene3D" id="3.40.50.300">
    <property type="entry name" value="P-loop containing nucleotide triphosphate hydrolases"/>
    <property type="match status" value="1"/>
</dbReference>
<dbReference type="InterPro" id="IPR007111">
    <property type="entry name" value="NACHT_NTPase"/>
</dbReference>
<feature type="domain" description="NACHT" evidence="2">
    <location>
        <begin position="295"/>
        <end position="412"/>
    </location>
</feature>
<sequence>MASNHQTSFERSLHLFRRELSDDQIKQMDGVNRKTLNDTIQATQNILGRRNDLCKLTRVQRFLHAMEHIEKLVTIFLNASDFVAFIWGPIKLALMVATTWTEAIRQLIDTYEEIAEALGNLAFFHNLIQSRDHLKLVLEDYFSDILRFHRCVLDVFSRPEWKRVFKWAWGSFRREVKPILESLKRKQALLSDDKLQSHAILKEVQDSDHYAKDQFSKLHTSLEDIRSTLASEHLQSKTMQAQEMKTYLESRLDVSKPRSDLQLETRDPIVENSGNWIFSNPIFKCWEAGKSAENKILFLNGSPGSGKSTLAKTIIRHEKRKQASESSGRSFLAYFFFKHDATDRRTARSMLQHLVMQLVNADETIMRFAYEKLSTMESSDLADLKKLANDCFTSRPRATLVLDGLDEATDNEHEVPIAWCLEELLLAAKLCGCDLKILICGQRDGRLERLLSSYPQIRLDMVDGHQHDIEHFTKIQAAKIRARFSLTHEEEENLILKVSGASQGMFLYARVVLDNLAAMDSIQEFEDELEADTFPEDLGQAYDRIAQRILKKHGPSRHKTVKKILGWVICATRPLRWREIQSRFCIDAEKETCNIRNLRRDSCKSICSSLVDVTNCDMFPNIGSEQVISMVHKTATQYLVRNGTVNLLQEHIDMALFCCRYLSSRPFTTGKSQSISADIHSGYFGFLDYAAAHYAVHIREVETSQVSTDSDPKMEDVRAATVDLAKSNCKQASVETEEFHNATQGLDLAIQENVLVVRTLIGVQREKSETAVFYATEGPIRHKCHKIQCSKFATGWSNEGALKEHLAVHERPFRCPHGDCFAHTVGYASPKRLESHNEAFHRSISRVKAVFPSELETGEWNLYEACKAGNLDEVKRFHREGADLKVTRPKTASPLCAAVEAGHGHVCMYLVDNGVDPFRQVSNKTAWRTPVAVAIYRERLEILEFFLHSGSGPDDSNLAENIARAILADRSSALSTLLTARNPRDHADVIKLVPGEIISQTDLRSVRDSRRDSHSIDATLIHAWFQYVKPEFYNEKGVFIAQSDYTEYMVWVDMFFRRLDLFHRALRGRCHSLATFLMDIGNYEYLKIKIKDGDTPLHCCLRGLCDGDCSSCMSIVQRLLQYDSGQFANITDSNGRLPAHIVMSSYAASKDALRAVLDNTEDINYRDTSGQSPLHKAASAQSIRVLLENKSVDLFSRNNRGQTAFSAFIDHSFIVDVEVLDHLFKADSRLAWSPDKSEEGLTPLHHSLKHLENAKLESYNLQSSARAVKFLLTCSEVKRVLVEYQAKSTDVDRRNVRDFAGKEMLREALDIMDAIGFNPI</sequence>
<name>A0A4V1S2M8_FUSOX</name>
<dbReference type="InterPro" id="IPR056884">
    <property type="entry name" value="NPHP3-like_N"/>
</dbReference>
<dbReference type="Pfam" id="PF24883">
    <property type="entry name" value="NPHP3_N"/>
    <property type="match status" value="1"/>
</dbReference>
<dbReference type="InterPro" id="IPR056125">
    <property type="entry name" value="DUF7708"/>
</dbReference>
<dbReference type="Pfam" id="PF24809">
    <property type="entry name" value="DUF7708"/>
    <property type="match status" value="1"/>
</dbReference>
<gene>
    <name evidence="3" type="ORF">BFJ63_vAg1033</name>
</gene>
<organism evidence="3 4">
    <name type="scientific">Fusarium oxysporum f. sp. narcissi</name>
    <dbReference type="NCBI Taxonomy" id="451672"/>
    <lineage>
        <taxon>Eukaryota</taxon>
        <taxon>Fungi</taxon>
        <taxon>Dikarya</taxon>
        <taxon>Ascomycota</taxon>
        <taxon>Pezizomycotina</taxon>
        <taxon>Sordariomycetes</taxon>
        <taxon>Hypocreomycetidae</taxon>
        <taxon>Hypocreales</taxon>
        <taxon>Nectriaceae</taxon>
        <taxon>Fusarium</taxon>
        <taxon>Fusarium oxysporum species complex</taxon>
    </lineage>
</organism>
<dbReference type="SUPFAM" id="SSF48403">
    <property type="entry name" value="Ankyrin repeat"/>
    <property type="match status" value="1"/>
</dbReference>
<dbReference type="SUPFAM" id="SSF52540">
    <property type="entry name" value="P-loop containing nucleoside triphosphate hydrolases"/>
    <property type="match status" value="1"/>
</dbReference>
<dbReference type="PANTHER" id="PTHR10039">
    <property type="entry name" value="AMELOGENIN"/>
    <property type="match status" value="1"/>
</dbReference>